<dbReference type="GO" id="GO:0022857">
    <property type="term" value="F:transmembrane transporter activity"/>
    <property type="evidence" value="ECO:0007669"/>
    <property type="project" value="TreeGrafter"/>
</dbReference>
<sequence>MLQSFKMAIRSILGNKMRSFLTMLGIIIGVASVIILVSIVDGFMSTVVDSFAEMGVNQISANVTNLPSRSLDVDDTYEFFEEHRDIYGEMTPVVNVSAVVKHGSDSLDATNVGGYSEDYLKIRGYALAAGRNLQYSDMISRQKVCVAGYYVANELFGGPEKALGQTVKVGADAYKIVGVAERQNEEELEEGGSDDFLWLPYSTAAKLTRNGSISSYIFTTISTEDTERCKAELEGFLMEIFQNEDLYRVNANSELLDTLDEQIAMMSGMLGGIAGISLLVAGVGVMNIMLVSVTERTQEIGIRKALGAKKSAIMQQFVIEAAVTSSIGGVIGIVIGSMASIALGRALGIEAPPTFGAVLISFSVSVGIGLLFGYMPASRAAGLNPIDALRSE</sequence>
<feature type="transmembrane region" description="Helical" evidence="7">
    <location>
        <begin position="20"/>
        <end position="40"/>
    </location>
</feature>
<keyword evidence="3 7" id="KW-0812">Transmembrane</keyword>
<dbReference type="Pfam" id="PF02687">
    <property type="entry name" value="FtsX"/>
    <property type="match status" value="1"/>
</dbReference>
<proteinExistence type="inferred from homology"/>
<protein>
    <submittedName>
        <fullName evidence="10">ABC transporter permease</fullName>
    </submittedName>
</protein>
<evidence type="ECO:0000256" key="4">
    <source>
        <dbReference type="ARBA" id="ARBA00022989"/>
    </source>
</evidence>
<dbReference type="InterPro" id="IPR050250">
    <property type="entry name" value="Macrolide_Exporter_MacB"/>
</dbReference>
<dbReference type="GO" id="GO:0005886">
    <property type="term" value="C:plasma membrane"/>
    <property type="evidence" value="ECO:0007669"/>
    <property type="project" value="UniProtKB-SubCell"/>
</dbReference>
<dbReference type="Proteomes" id="UP000886780">
    <property type="component" value="Unassembled WGS sequence"/>
</dbReference>
<keyword evidence="2" id="KW-1003">Cell membrane</keyword>
<feature type="transmembrane region" description="Helical" evidence="7">
    <location>
        <begin position="317"/>
        <end position="343"/>
    </location>
</feature>
<dbReference type="AlphaFoldDB" id="A0A9D1W4P3"/>
<comment type="caution">
    <text evidence="10">The sequence shown here is derived from an EMBL/GenBank/DDBJ whole genome shotgun (WGS) entry which is preliminary data.</text>
</comment>
<dbReference type="PANTHER" id="PTHR30572">
    <property type="entry name" value="MEMBRANE COMPONENT OF TRANSPORTER-RELATED"/>
    <property type="match status" value="1"/>
</dbReference>
<evidence type="ECO:0000256" key="7">
    <source>
        <dbReference type="SAM" id="Phobius"/>
    </source>
</evidence>
<evidence type="ECO:0000256" key="5">
    <source>
        <dbReference type="ARBA" id="ARBA00023136"/>
    </source>
</evidence>
<evidence type="ECO:0000313" key="10">
    <source>
        <dbReference type="EMBL" id="HIX52441.1"/>
    </source>
</evidence>
<feature type="domain" description="MacB-like periplasmic core" evidence="9">
    <location>
        <begin position="19"/>
        <end position="234"/>
    </location>
</feature>
<keyword evidence="4 7" id="KW-1133">Transmembrane helix</keyword>
<organism evidence="10 11">
    <name type="scientific">Candidatus Lachnoclostridium stercoripullorum</name>
    <dbReference type="NCBI Taxonomy" id="2838635"/>
    <lineage>
        <taxon>Bacteria</taxon>
        <taxon>Bacillati</taxon>
        <taxon>Bacillota</taxon>
        <taxon>Clostridia</taxon>
        <taxon>Lachnospirales</taxon>
        <taxon>Lachnospiraceae</taxon>
    </lineage>
</organism>
<feature type="transmembrane region" description="Helical" evidence="7">
    <location>
        <begin position="269"/>
        <end position="293"/>
    </location>
</feature>
<dbReference type="EMBL" id="DXEU01000110">
    <property type="protein sequence ID" value="HIX52441.1"/>
    <property type="molecule type" value="Genomic_DNA"/>
</dbReference>
<feature type="transmembrane region" description="Helical" evidence="7">
    <location>
        <begin position="355"/>
        <end position="374"/>
    </location>
</feature>
<evidence type="ECO:0000259" key="9">
    <source>
        <dbReference type="Pfam" id="PF12704"/>
    </source>
</evidence>
<gene>
    <name evidence="10" type="ORF">IAA28_06520</name>
</gene>
<dbReference type="PANTHER" id="PTHR30572:SF4">
    <property type="entry name" value="ABC TRANSPORTER PERMEASE YTRF"/>
    <property type="match status" value="1"/>
</dbReference>
<evidence type="ECO:0000256" key="1">
    <source>
        <dbReference type="ARBA" id="ARBA00004651"/>
    </source>
</evidence>
<accession>A0A9D1W4P3</accession>
<evidence type="ECO:0000256" key="6">
    <source>
        <dbReference type="ARBA" id="ARBA00038076"/>
    </source>
</evidence>
<reference evidence="10" key="2">
    <citation type="submission" date="2021-04" db="EMBL/GenBank/DDBJ databases">
        <authorList>
            <person name="Gilroy R."/>
        </authorList>
    </citation>
    <scope>NUCLEOTIDE SEQUENCE</scope>
    <source>
        <strain evidence="10">ChiGjej4B4-12881</strain>
    </source>
</reference>
<comment type="similarity">
    <text evidence="6">Belongs to the ABC-4 integral membrane protein family.</text>
</comment>
<dbReference type="Pfam" id="PF12704">
    <property type="entry name" value="MacB_PCD"/>
    <property type="match status" value="1"/>
</dbReference>
<comment type="subcellular location">
    <subcellularLocation>
        <location evidence="1">Cell membrane</location>
        <topology evidence="1">Multi-pass membrane protein</topology>
    </subcellularLocation>
</comment>
<evidence type="ECO:0000313" key="11">
    <source>
        <dbReference type="Proteomes" id="UP000886780"/>
    </source>
</evidence>
<evidence type="ECO:0000259" key="8">
    <source>
        <dbReference type="Pfam" id="PF02687"/>
    </source>
</evidence>
<dbReference type="InterPro" id="IPR003838">
    <property type="entry name" value="ABC3_permease_C"/>
</dbReference>
<dbReference type="InterPro" id="IPR025857">
    <property type="entry name" value="MacB_PCD"/>
</dbReference>
<evidence type="ECO:0000256" key="3">
    <source>
        <dbReference type="ARBA" id="ARBA00022692"/>
    </source>
</evidence>
<reference evidence="10" key="1">
    <citation type="journal article" date="2021" name="PeerJ">
        <title>Extensive microbial diversity within the chicken gut microbiome revealed by metagenomics and culture.</title>
        <authorList>
            <person name="Gilroy R."/>
            <person name="Ravi A."/>
            <person name="Getino M."/>
            <person name="Pursley I."/>
            <person name="Horton D.L."/>
            <person name="Alikhan N.F."/>
            <person name="Baker D."/>
            <person name="Gharbi K."/>
            <person name="Hall N."/>
            <person name="Watson M."/>
            <person name="Adriaenssens E.M."/>
            <person name="Foster-Nyarko E."/>
            <person name="Jarju S."/>
            <person name="Secka A."/>
            <person name="Antonio M."/>
            <person name="Oren A."/>
            <person name="Chaudhuri R.R."/>
            <person name="La Ragione R."/>
            <person name="Hildebrand F."/>
            <person name="Pallen M.J."/>
        </authorList>
    </citation>
    <scope>NUCLEOTIDE SEQUENCE</scope>
    <source>
        <strain evidence="10">ChiGjej4B4-12881</strain>
    </source>
</reference>
<keyword evidence="5 7" id="KW-0472">Membrane</keyword>
<feature type="domain" description="ABC3 transporter permease C-terminal" evidence="8">
    <location>
        <begin position="273"/>
        <end position="385"/>
    </location>
</feature>
<name>A0A9D1W4P3_9FIRM</name>
<evidence type="ECO:0000256" key="2">
    <source>
        <dbReference type="ARBA" id="ARBA00022475"/>
    </source>
</evidence>